<protein>
    <submittedName>
        <fullName evidence="1">Uncharacterized protein</fullName>
    </submittedName>
</protein>
<dbReference type="EMBL" id="FNFX01000003">
    <property type="protein sequence ID" value="SDK50028.1"/>
    <property type="molecule type" value="Genomic_DNA"/>
</dbReference>
<proteinExistence type="predicted"/>
<reference evidence="2" key="1">
    <citation type="submission" date="2016-10" db="EMBL/GenBank/DDBJ databases">
        <authorList>
            <person name="Varghese N."/>
            <person name="Submissions S."/>
        </authorList>
    </citation>
    <scope>NUCLEOTIDE SEQUENCE [LARGE SCALE GENOMIC DNA]</scope>
    <source>
        <strain evidence="2">CBMB127</strain>
    </source>
</reference>
<organism evidence="1 2">
    <name type="scientific">Methylophilus rhizosphaerae</name>
    <dbReference type="NCBI Taxonomy" id="492660"/>
    <lineage>
        <taxon>Bacteria</taxon>
        <taxon>Pseudomonadati</taxon>
        <taxon>Pseudomonadota</taxon>
        <taxon>Betaproteobacteria</taxon>
        <taxon>Nitrosomonadales</taxon>
        <taxon>Methylophilaceae</taxon>
        <taxon>Methylophilus</taxon>
    </lineage>
</organism>
<sequence>MGPSQICRVWVLRECCEDHSAIKQSWLLAEPARTSLRLESGRLARRLQRGKSDFCRLYCLRNIRIAVGGGDKACFKGRWPQINTTIQHAVEEGIES</sequence>
<dbReference type="Proteomes" id="UP000198629">
    <property type="component" value="Unassembled WGS sequence"/>
</dbReference>
<gene>
    <name evidence="1" type="ORF">SAMN05192566_1414</name>
</gene>
<evidence type="ECO:0000313" key="2">
    <source>
        <dbReference type="Proteomes" id="UP000198629"/>
    </source>
</evidence>
<evidence type="ECO:0000313" key="1">
    <source>
        <dbReference type="EMBL" id="SDK50028.1"/>
    </source>
</evidence>
<keyword evidence="2" id="KW-1185">Reference proteome</keyword>
<dbReference type="AlphaFoldDB" id="A0A1G9CED2"/>
<accession>A0A1G9CED2</accession>
<name>A0A1G9CED2_9PROT</name>